<dbReference type="RefSeq" id="WP_154756298.1">
    <property type="nucleotide sequence ID" value="NZ_WMBA01000009.1"/>
</dbReference>
<proteinExistence type="predicted"/>
<gene>
    <name evidence="1" type="ORF">GKO32_08800</name>
</gene>
<dbReference type="EMBL" id="WMBA01000009">
    <property type="protein sequence ID" value="MTD54073.1"/>
    <property type="molecule type" value="Genomic_DNA"/>
</dbReference>
<accession>A0A6N7YYU7</accession>
<protein>
    <submittedName>
        <fullName evidence="1">Uncharacterized protein</fullName>
    </submittedName>
</protein>
<dbReference type="Proteomes" id="UP000440096">
    <property type="component" value="Unassembled WGS sequence"/>
</dbReference>
<organism evidence="1 2">
    <name type="scientific">Amycolatopsis pithecellobii</name>
    <dbReference type="NCBI Taxonomy" id="664692"/>
    <lineage>
        <taxon>Bacteria</taxon>
        <taxon>Bacillati</taxon>
        <taxon>Actinomycetota</taxon>
        <taxon>Actinomycetes</taxon>
        <taxon>Pseudonocardiales</taxon>
        <taxon>Pseudonocardiaceae</taxon>
        <taxon>Amycolatopsis</taxon>
    </lineage>
</organism>
<evidence type="ECO:0000313" key="1">
    <source>
        <dbReference type="EMBL" id="MTD54073.1"/>
    </source>
</evidence>
<keyword evidence="2" id="KW-1185">Reference proteome</keyword>
<reference evidence="1 2" key="1">
    <citation type="submission" date="2019-11" db="EMBL/GenBank/DDBJ databases">
        <title>Draft genome of Amycolatopsis RM579.</title>
        <authorList>
            <person name="Duangmal K."/>
            <person name="Mingma R."/>
        </authorList>
    </citation>
    <scope>NUCLEOTIDE SEQUENCE [LARGE SCALE GENOMIC DNA]</scope>
    <source>
        <strain evidence="1 2">RM579</strain>
    </source>
</reference>
<dbReference type="AlphaFoldDB" id="A0A6N7YYU7"/>
<sequence length="145" mass="15197">MTLELEHLETVIDTVVLPLTKRQDVAEEATTDLRRLGCFLLTVGQNILRAGGLSRTDLAAAIVTVETMIEGEAPDGSTPALSPIIDTQLKQLHDVRSTIVDSATALDHGTPRYAAVLASLDGVIAAATGLQALLGFAPALIPTDT</sequence>
<comment type="caution">
    <text evidence="1">The sequence shown here is derived from an EMBL/GenBank/DDBJ whole genome shotgun (WGS) entry which is preliminary data.</text>
</comment>
<dbReference type="OrthoDB" id="3629282at2"/>
<name>A0A6N7YYU7_9PSEU</name>
<evidence type="ECO:0000313" key="2">
    <source>
        <dbReference type="Proteomes" id="UP000440096"/>
    </source>
</evidence>